<dbReference type="Proteomes" id="UP000563524">
    <property type="component" value="Unassembled WGS sequence"/>
</dbReference>
<dbReference type="InterPro" id="IPR000597">
    <property type="entry name" value="Ribosomal_uL3"/>
</dbReference>
<dbReference type="GO" id="GO:0006412">
    <property type="term" value="P:translation"/>
    <property type="evidence" value="ECO:0007669"/>
    <property type="project" value="UniProtKB-UniRule"/>
</dbReference>
<comment type="subunit">
    <text evidence="8 10">Part of the 50S ribosomal subunit. Forms a cluster with proteins L14 and L19.</text>
</comment>
<dbReference type="GO" id="GO:0003735">
    <property type="term" value="F:structural constituent of ribosome"/>
    <property type="evidence" value="ECO:0007669"/>
    <property type="project" value="UniProtKB-UniRule"/>
</dbReference>
<dbReference type="Gene3D" id="2.40.30.10">
    <property type="entry name" value="Translation factors"/>
    <property type="match status" value="1"/>
</dbReference>
<keyword evidence="2 8" id="KW-0488">Methylation</keyword>
<dbReference type="Gene3D" id="3.30.160.810">
    <property type="match status" value="1"/>
</dbReference>
<comment type="caution">
    <text evidence="12">The sequence shown here is derived from an EMBL/GenBank/DDBJ whole genome shotgun (WGS) entry which is preliminary data.</text>
</comment>
<keyword evidence="3 8" id="KW-0699">rRNA-binding</keyword>
<dbReference type="EMBL" id="JACHOB010000002">
    <property type="protein sequence ID" value="MBB4658918.1"/>
    <property type="molecule type" value="Genomic_DNA"/>
</dbReference>
<evidence type="ECO:0000256" key="5">
    <source>
        <dbReference type="ARBA" id="ARBA00022980"/>
    </source>
</evidence>
<dbReference type="AlphaFoldDB" id="A0A840I423"/>
<evidence type="ECO:0000256" key="11">
    <source>
        <dbReference type="SAM" id="MobiDB-lite"/>
    </source>
</evidence>
<dbReference type="PANTHER" id="PTHR11229">
    <property type="entry name" value="50S RIBOSOMAL PROTEIN L3"/>
    <property type="match status" value="1"/>
</dbReference>
<comment type="PTM">
    <text evidence="8">Methylated by PrmB.</text>
</comment>
<protein>
    <recommendedName>
        <fullName evidence="7 8">Large ribosomal subunit protein uL3</fullName>
    </recommendedName>
</protein>
<evidence type="ECO:0000313" key="13">
    <source>
        <dbReference type="Proteomes" id="UP000563524"/>
    </source>
</evidence>
<dbReference type="PROSITE" id="PS00474">
    <property type="entry name" value="RIBOSOMAL_L3"/>
    <property type="match status" value="1"/>
</dbReference>
<dbReference type="GO" id="GO:0022625">
    <property type="term" value="C:cytosolic large ribosomal subunit"/>
    <property type="evidence" value="ECO:0007669"/>
    <property type="project" value="TreeGrafter"/>
</dbReference>
<dbReference type="RefSeq" id="WP_343074287.1">
    <property type="nucleotide sequence ID" value="NZ_JACHOB010000002.1"/>
</dbReference>
<dbReference type="PANTHER" id="PTHR11229:SF16">
    <property type="entry name" value="LARGE RIBOSOMAL SUBUNIT PROTEIN UL3C"/>
    <property type="match status" value="1"/>
</dbReference>
<keyword evidence="13" id="KW-1185">Reference proteome</keyword>
<dbReference type="FunFam" id="2.40.30.10:FF:000004">
    <property type="entry name" value="50S ribosomal protein L3"/>
    <property type="match status" value="1"/>
</dbReference>
<feature type="compositionally biased region" description="Gly residues" evidence="11">
    <location>
        <begin position="310"/>
        <end position="322"/>
    </location>
</feature>
<organism evidence="12 13">
    <name type="scientific">Parvularcula dongshanensis</name>
    <dbReference type="NCBI Taxonomy" id="1173995"/>
    <lineage>
        <taxon>Bacteria</taxon>
        <taxon>Pseudomonadati</taxon>
        <taxon>Pseudomonadota</taxon>
        <taxon>Alphaproteobacteria</taxon>
        <taxon>Parvularculales</taxon>
        <taxon>Parvularculaceae</taxon>
        <taxon>Parvularcula</taxon>
    </lineage>
</organism>
<keyword evidence="5 8" id="KW-0689">Ribosomal protein</keyword>
<dbReference type="InterPro" id="IPR019926">
    <property type="entry name" value="Ribosomal_uL3_CS"/>
</dbReference>
<dbReference type="FunFam" id="3.30.160.810:FF:000001">
    <property type="entry name" value="50S ribosomal protein L3"/>
    <property type="match status" value="1"/>
</dbReference>
<keyword evidence="6 8" id="KW-0687">Ribonucleoprotein</keyword>
<evidence type="ECO:0000313" key="12">
    <source>
        <dbReference type="EMBL" id="MBB4658918.1"/>
    </source>
</evidence>
<comment type="function">
    <text evidence="8 10">One of the primary rRNA binding proteins, it binds directly near the 3'-end of the 23S rRNA, where it nucleates assembly of the 50S subunit.</text>
</comment>
<feature type="modified residue" description="N5-methylglutamine" evidence="8">
    <location>
        <position position="164"/>
    </location>
</feature>
<dbReference type="SUPFAM" id="SSF50447">
    <property type="entry name" value="Translation proteins"/>
    <property type="match status" value="1"/>
</dbReference>
<evidence type="ECO:0000256" key="2">
    <source>
        <dbReference type="ARBA" id="ARBA00022481"/>
    </source>
</evidence>
<comment type="similarity">
    <text evidence="1 8 9">Belongs to the universal ribosomal protein uL3 family.</text>
</comment>
<sequence length="322" mass="33270">MAHNPQPMPAQSQKRTGIIGKKLGMTRLYTAEGTHVPCTVVSLEGCQVTAHRTVERDGYIALQLGAGTAKVSRTSKPMRGHFAKAGVEPKRKLAEFRVPEDALIEIGATLTADHFVPGQRVDVVGTSVGKGFAGGMKRHNFGGLRASHGVSISHRSHGSTGQCQDPGKVFKGKKMAGHMGDVRVTTQNLEVVRTDVARGLILVKGAVPGSKGGWVMIKDAIKKPLPEDAPLPGAFALKGEEPEVEEPESTMAEAGDKTPVGSFDAPIPSESEAKAEGGAEQSAASPNQGSQGETPEAKEAGSADGAETDGAGGNADAGGGKE</sequence>
<name>A0A840I423_9PROT</name>
<evidence type="ECO:0000256" key="9">
    <source>
        <dbReference type="RuleBase" id="RU003905"/>
    </source>
</evidence>
<evidence type="ECO:0000256" key="1">
    <source>
        <dbReference type="ARBA" id="ARBA00006540"/>
    </source>
</evidence>
<feature type="region of interest" description="Disordered" evidence="11">
    <location>
        <begin position="241"/>
        <end position="322"/>
    </location>
</feature>
<dbReference type="HAMAP" id="MF_01325_B">
    <property type="entry name" value="Ribosomal_uL3_B"/>
    <property type="match status" value="1"/>
</dbReference>
<keyword evidence="4 8" id="KW-0694">RNA-binding</keyword>
<evidence type="ECO:0000256" key="7">
    <source>
        <dbReference type="ARBA" id="ARBA00035243"/>
    </source>
</evidence>
<evidence type="ECO:0000256" key="4">
    <source>
        <dbReference type="ARBA" id="ARBA00022884"/>
    </source>
</evidence>
<dbReference type="NCBIfam" id="TIGR03625">
    <property type="entry name" value="L3_bact"/>
    <property type="match status" value="1"/>
</dbReference>
<reference evidence="12 13" key="1">
    <citation type="submission" date="2020-08" db="EMBL/GenBank/DDBJ databases">
        <title>Genomic Encyclopedia of Type Strains, Phase IV (KMG-IV): sequencing the most valuable type-strain genomes for metagenomic binning, comparative biology and taxonomic classification.</title>
        <authorList>
            <person name="Goeker M."/>
        </authorList>
    </citation>
    <scope>NUCLEOTIDE SEQUENCE [LARGE SCALE GENOMIC DNA]</scope>
    <source>
        <strain evidence="12 13">DSM 102850</strain>
    </source>
</reference>
<dbReference type="GO" id="GO:0019843">
    <property type="term" value="F:rRNA binding"/>
    <property type="evidence" value="ECO:0007669"/>
    <property type="project" value="UniProtKB-UniRule"/>
</dbReference>
<gene>
    <name evidence="8" type="primary">rplC</name>
    <name evidence="12" type="ORF">GGQ59_001432</name>
</gene>
<evidence type="ECO:0000256" key="8">
    <source>
        <dbReference type="HAMAP-Rule" id="MF_01325"/>
    </source>
</evidence>
<evidence type="ECO:0000256" key="10">
    <source>
        <dbReference type="RuleBase" id="RU003906"/>
    </source>
</evidence>
<evidence type="ECO:0000256" key="3">
    <source>
        <dbReference type="ARBA" id="ARBA00022730"/>
    </source>
</evidence>
<dbReference type="InterPro" id="IPR009000">
    <property type="entry name" value="Transl_B-barrel_sf"/>
</dbReference>
<dbReference type="Pfam" id="PF00297">
    <property type="entry name" value="Ribosomal_L3"/>
    <property type="match status" value="1"/>
</dbReference>
<accession>A0A840I423</accession>
<evidence type="ECO:0000256" key="6">
    <source>
        <dbReference type="ARBA" id="ARBA00023274"/>
    </source>
</evidence>
<proteinExistence type="inferred from homology"/>
<dbReference type="InterPro" id="IPR019927">
    <property type="entry name" value="Ribosomal_uL3_bac/org-type"/>
</dbReference>